<dbReference type="EMBL" id="CP147846">
    <property type="protein sequence ID" value="WXG70709.1"/>
    <property type="molecule type" value="Genomic_DNA"/>
</dbReference>
<name>A0ABZ2PNW3_9NOCA</name>
<protein>
    <submittedName>
        <fullName evidence="2">Uncharacterized protein</fullName>
    </submittedName>
</protein>
<dbReference type="Proteomes" id="UP001432000">
    <property type="component" value="Chromosome"/>
</dbReference>
<organism evidence="2 3">
    <name type="scientific">Rhodococcus sovatensis</name>
    <dbReference type="NCBI Taxonomy" id="1805840"/>
    <lineage>
        <taxon>Bacteria</taxon>
        <taxon>Bacillati</taxon>
        <taxon>Actinomycetota</taxon>
        <taxon>Actinomycetes</taxon>
        <taxon>Mycobacteriales</taxon>
        <taxon>Nocardiaceae</taxon>
        <taxon>Rhodococcus</taxon>
    </lineage>
</organism>
<gene>
    <name evidence="2" type="ORF">WDS16_09545</name>
</gene>
<sequence length="415" mass="48397">MSETLDACEVLNTSTDDWDLPINVPSQPEFEKQAHQQLQERFILLRQSFYDSYGPGEEIDLKLQRNHMAKVDNQKRLALIDFPESIELIDDWLDIYLPVSKIVLPPVDLEEEEECATYIFPLSTKYNVKQGGFGTLFSELSEKDLWEYKYDQPGEEPEPIRILRKMYRGLPYTEIDENVSMGLEFYAQMLNEIPGGIGPHLRPQQYARRIYHKIIDKYRWDNAEKRKEVIMDFVGDEELYPSNLVISQDIELLEMVSNLKKTDVKTIMAAWSWAENAPEDAVMPKSLRQRLKRLNLGQAPEQVTQYNKPVVVSNTPRGLRGDHKDYIYPEQFPVNIKQGRKKIKLAVNHPKQVAGSDLESVPKNQVQPETPSHDSNLSDRDRREYTRWFYDNGGEGLSLEDFIQKCHREAKELDW</sequence>
<evidence type="ECO:0000313" key="3">
    <source>
        <dbReference type="Proteomes" id="UP001432000"/>
    </source>
</evidence>
<proteinExistence type="predicted"/>
<feature type="region of interest" description="Disordered" evidence="1">
    <location>
        <begin position="353"/>
        <end position="380"/>
    </location>
</feature>
<feature type="compositionally biased region" description="Polar residues" evidence="1">
    <location>
        <begin position="362"/>
        <end position="375"/>
    </location>
</feature>
<evidence type="ECO:0000313" key="2">
    <source>
        <dbReference type="EMBL" id="WXG70709.1"/>
    </source>
</evidence>
<accession>A0ABZ2PNW3</accession>
<reference evidence="2 3" key="1">
    <citation type="submission" date="2024-03" db="EMBL/GenBank/DDBJ databases">
        <title>Natural products discovery in diverse microorganisms through a two-stage MS feature dereplication strategy.</title>
        <authorList>
            <person name="Zhang R."/>
        </authorList>
    </citation>
    <scope>NUCLEOTIDE SEQUENCE [LARGE SCALE GENOMIC DNA]</scope>
    <source>
        <strain evidence="2 3">18930</strain>
    </source>
</reference>
<dbReference type="RefSeq" id="WP_338892286.1">
    <property type="nucleotide sequence ID" value="NZ_CP147846.1"/>
</dbReference>
<evidence type="ECO:0000256" key="1">
    <source>
        <dbReference type="SAM" id="MobiDB-lite"/>
    </source>
</evidence>
<keyword evidence="3" id="KW-1185">Reference proteome</keyword>